<dbReference type="GO" id="GO:0030515">
    <property type="term" value="F:snoRNA binding"/>
    <property type="evidence" value="ECO:0007669"/>
    <property type="project" value="TreeGrafter"/>
</dbReference>
<comment type="similarity">
    <text evidence="3">Belongs to the WD repeat WDR3/UTP12 family.</text>
</comment>
<dbReference type="GO" id="GO:0032040">
    <property type="term" value="C:small-subunit processome"/>
    <property type="evidence" value="ECO:0007669"/>
    <property type="project" value="TreeGrafter"/>
</dbReference>
<evidence type="ECO:0000313" key="7">
    <source>
        <dbReference type="EMBL" id="CAD9082349.1"/>
    </source>
</evidence>
<feature type="compositionally biased region" description="Acidic residues" evidence="5">
    <location>
        <begin position="347"/>
        <end position="359"/>
    </location>
</feature>
<dbReference type="FunFam" id="2.130.10.10:FF:000157">
    <property type="entry name" value="WD repeat domain 3"/>
    <property type="match status" value="1"/>
</dbReference>
<dbReference type="InterPro" id="IPR020472">
    <property type="entry name" value="WD40_PAC1"/>
</dbReference>
<sequence>MISNSYYKFSPVNTFGVFSTSHFLEYLALDSDFEANHQKNDSSLLLASQKIQITPHLITPCISSLNFLNLKTHMLHAIKTHHSIITAFNIIQKSTMKYGENILEHLAVLGYRDGSLRIYTLAGECLLNSQAHRSEITVIQCDKKVDAQYLFIGSTDTDITVFNLLSMEPMYALRGHKNAITGLTYIPQENVLISSSKDMLLKVWELDTQHCVQTLIDTQHEIWNIKMNPQMTRLLVGCTDPELRVLNLEPLTTAQANDEKKTYVYERMLEFMGPLYRQSKERVLGVEWDNAGETIAVFGASENVIEFFVKRTSQERERVLGKRMKKLEKQFEIKNKDYKPEPTYNNEESDSEDENDEEKELTPQQWLEREKELLEKSAELEFTPIPSLNLPHPVRSVAFSPFDHIQRDPESRTQFRLAVVTTANTLHEYDIRMDGKHKKILDLSQEGHSSAIRSVMISSEKSFVASASKNELKLWNYENGKSFRTVKVPKLLCSCLLPGEQYAAAGCQDGSLVIVDLNTSMIVERQETAHLKEIWSIQLTPDGKGLITGSSDQNIKLWELVVKKDEESEASFVGLEHEHSLQMTDDVQTAKISANGKFVAIALLDSTVKIFYLDSLKFFLSLYGHSLPVNALDMSSDEQIIATASSDKTIKIWGLDYGDCHKSLIGHSAAITDIKFVKDTHYFFSCSRDGSLKRWDADNYECIQVIRDISKNSPLTSLSISEDGALVVTGGHERALFVYEETDDMLFLEEEKEKRLEEELEKDLPKSQQFHTLTLQRAESTHATQRTIESIHDGERLIEALDVAIAEDRRWEEYTQTKKQGMLAKVPDENPLLMKMEVNDYVWFHLKKIRRSEIVNVLSVLGYSHATYIMSKIEALLSRQRIDIELAAKLVFTLVKIHQNTLFKDTNLFKMVYHLNLLIKQRLQTEKDHIGFNSSALKLVRRRLQNEKEMLGMSEITRREQLQYRTTNRRSNKAQEKIANEKKRMREEMDEAKEREKSSMPQDSTDIMERKAKRVKLALPEEKMRDDVFDQNVDRDSDEEEAINALVSRLAADDDE</sequence>
<feature type="repeat" description="WD" evidence="4">
    <location>
        <begin position="173"/>
        <end position="214"/>
    </location>
</feature>
<dbReference type="SMART" id="SM00320">
    <property type="entry name" value="WD40"/>
    <property type="match status" value="10"/>
</dbReference>
<evidence type="ECO:0000256" key="5">
    <source>
        <dbReference type="SAM" id="MobiDB-lite"/>
    </source>
</evidence>
<proteinExistence type="inferred from homology"/>
<dbReference type="Pfam" id="PF04003">
    <property type="entry name" value="Utp12"/>
    <property type="match status" value="1"/>
</dbReference>
<reference evidence="7" key="1">
    <citation type="submission" date="2021-01" db="EMBL/GenBank/DDBJ databases">
        <authorList>
            <person name="Corre E."/>
            <person name="Pelletier E."/>
            <person name="Niang G."/>
            <person name="Scheremetjew M."/>
            <person name="Finn R."/>
            <person name="Kale V."/>
            <person name="Holt S."/>
            <person name="Cochrane G."/>
            <person name="Meng A."/>
            <person name="Brown T."/>
            <person name="Cohen L."/>
        </authorList>
    </citation>
    <scope>NUCLEOTIDE SEQUENCE</scope>
    <source>
        <strain evidence="7">WS</strain>
    </source>
</reference>
<dbReference type="InterPro" id="IPR015943">
    <property type="entry name" value="WD40/YVTN_repeat-like_dom_sf"/>
</dbReference>
<dbReference type="GO" id="GO:0034388">
    <property type="term" value="C:Pwp2p-containing subcomplex of 90S preribosome"/>
    <property type="evidence" value="ECO:0007669"/>
    <property type="project" value="TreeGrafter"/>
</dbReference>
<dbReference type="EMBL" id="HBGD01006713">
    <property type="protein sequence ID" value="CAD9082349.1"/>
    <property type="molecule type" value="Transcribed_RNA"/>
</dbReference>
<dbReference type="Gene3D" id="2.130.10.10">
    <property type="entry name" value="YVTN repeat-like/Quinoprotein amine dehydrogenase"/>
    <property type="match status" value="3"/>
</dbReference>
<feature type="repeat" description="WD" evidence="4">
    <location>
        <begin position="445"/>
        <end position="485"/>
    </location>
</feature>
<gene>
    <name evidence="7" type="ORF">PCOS0759_LOCUS5589</name>
</gene>
<evidence type="ECO:0000256" key="3">
    <source>
        <dbReference type="ARBA" id="ARBA00038229"/>
    </source>
</evidence>
<feature type="region of interest" description="Disordered" evidence="5">
    <location>
        <begin position="965"/>
        <end position="1041"/>
    </location>
</feature>
<dbReference type="InterPro" id="IPR001680">
    <property type="entry name" value="WD40_rpt"/>
</dbReference>
<feature type="compositionally biased region" description="Basic and acidic residues" evidence="5">
    <location>
        <begin position="973"/>
        <end position="998"/>
    </location>
</feature>
<keyword evidence="1 4" id="KW-0853">WD repeat</keyword>
<dbReference type="PANTHER" id="PTHR19853">
    <property type="entry name" value="WD REPEAT CONTAINING PROTEIN 3 WDR3"/>
    <property type="match status" value="1"/>
</dbReference>
<evidence type="ECO:0000259" key="6">
    <source>
        <dbReference type="Pfam" id="PF04003"/>
    </source>
</evidence>
<dbReference type="InterPro" id="IPR019775">
    <property type="entry name" value="WD40_repeat_CS"/>
</dbReference>
<dbReference type="InterPro" id="IPR036322">
    <property type="entry name" value="WD40_repeat_dom_sf"/>
</dbReference>
<feature type="repeat" description="WD" evidence="4">
    <location>
        <begin position="622"/>
        <end position="663"/>
    </location>
</feature>
<feature type="compositionally biased region" description="Basic and acidic residues" evidence="5">
    <location>
        <begin position="1019"/>
        <end position="1035"/>
    </location>
</feature>
<dbReference type="PROSITE" id="PS50294">
    <property type="entry name" value="WD_REPEATS_REGION"/>
    <property type="match status" value="4"/>
</dbReference>
<dbReference type="PRINTS" id="PR00320">
    <property type="entry name" value="GPROTEINBRPT"/>
</dbReference>
<dbReference type="GO" id="GO:0030490">
    <property type="term" value="P:maturation of SSU-rRNA"/>
    <property type="evidence" value="ECO:0007669"/>
    <property type="project" value="TreeGrafter"/>
</dbReference>
<feature type="region of interest" description="Disordered" evidence="5">
    <location>
        <begin position="336"/>
        <end position="364"/>
    </location>
</feature>
<evidence type="ECO:0000256" key="4">
    <source>
        <dbReference type="PROSITE-ProRule" id="PRU00221"/>
    </source>
</evidence>
<feature type="domain" description="Small-subunit processome Utp12" evidence="6">
    <location>
        <begin position="845"/>
        <end position="941"/>
    </location>
</feature>
<dbReference type="SUPFAM" id="SSF50978">
    <property type="entry name" value="WD40 repeat-like"/>
    <property type="match status" value="2"/>
</dbReference>
<dbReference type="AlphaFoldDB" id="A0A7S1PGA9"/>
<feature type="repeat" description="WD" evidence="4">
    <location>
        <begin position="527"/>
        <end position="560"/>
    </location>
</feature>
<protein>
    <recommendedName>
        <fullName evidence="6">Small-subunit processome Utp12 domain-containing protein</fullName>
    </recommendedName>
</protein>
<organism evidence="7">
    <name type="scientific">Percolomonas cosmopolitus</name>
    <dbReference type="NCBI Taxonomy" id="63605"/>
    <lineage>
        <taxon>Eukaryota</taxon>
        <taxon>Discoba</taxon>
        <taxon>Heterolobosea</taxon>
        <taxon>Tetramitia</taxon>
        <taxon>Eutetramitia</taxon>
        <taxon>Percolomonadidae</taxon>
        <taxon>Percolomonas</taxon>
    </lineage>
</organism>
<feature type="repeat" description="WD" evidence="4">
    <location>
        <begin position="664"/>
        <end position="705"/>
    </location>
</feature>
<evidence type="ECO:0000256" key="1">
    <source>
        <dbReference type="ARBA" id="ARBA00022574"/>
    </source>
</evidence>
<accession>A0A7S1PGA9</accession>
<dbReference type="InterPro" id="IPR051570">
    <property type="entry name" value="TBC1_cilium_biogenesis"/>
</dbReference>
<dbReference type="Pfam" id="PF25172">
    <property type="entry name" value="Beta-prop_WDR3_2nd"/>
    <property type="match status" value="1"/>
</dbReference>
<dbReference type="Pfam" id="PF00400">
    <property type="entry name" value="WD40"/>
    <property type="match status" value="1"/>
</dbReference>
<dbReference type="PROSITE" id="PS00678">
    <property type="entry name" value="WD_REPEATS_1"/>
    <property type="match status" value="2"/>
</dbReference>
<dbReference type="InterPro" id="IPR007148">
    <property type="entry name" value="SSU_processome_Utp12"/>
</dbReference>
<dbReference type="CDD" id="cd00200">
    <property type="entry name" value="WD40"/>
    <property type="match status" value="1"/>
</dbReference>
<keyword evidence="2" id="KW-0677">Repeat</keyword>
<evidence type="ECO:0000256" key="2">
    <source>
        <dbReference type="ARBA" id="ARBA00022737"/>
    </source>
</evidence>
<dbReference type="PROSITE" id="PS50082">
    <property type="entry name" value="WD_REPEATS_2"/>
    <property type="match status" value="5"/>
</dbReference>
<name>A0A7S1PGA9_9EUKA</name>
<dbReference type="PANTHER" id="PTHR19853:SF0">
    <property type="entry name" value="WD REPEAT-CONTAINING PROTEIN 3"/>
    <property type="match status" value="1"/>
</dbReference>